<evidence type="ECO:0008006" key="5">
    <source>
        <dbReference type="Google" id="ProtNLM"/>
    </source>
</evidence>
<dbReference type="CDD" id="cd22343">
    <property type="entry name" value="PDDEXK_lambda_exonuclease-like"/>
    <property type="match status" value="1"/>
</dbReference>
<feature type="domain" description="Mutator-like transposase" evidence="2">
    <location>
        <begin position="66"/>
        <end position="423"/>
    </location>
</feature>
<keyword evidence="4" id="KW-1185">Reference proteome</keyword>
<dbReference type="InterPro" id="IPR051703">
    <property type="entry name" value="NF-kappa-B_Signaling_Reg"/>
</dbReference>
<reference evidence="3 4" key="1">
    <citation type="submission" date="2023-01" db="EMBL/GenBank/DDBJ databases">
        <authorList>
            <person name="Whitehead M."/>
        </authorList>
    </citation>
    <scope>NUCLEOTIDE SEQUENCE [LARGE SCALE GENOMIC DNA]</scope>
</reference>
<dbReference type="Pfam" id="PF20700">
    <property type="entry name" value="Mutator"/>
    <property type="match status" value="1"/>
</dbReference>
<dbReference type="InterPro" id="IPR049012">
    <property type="entry name" value="Mutator_transp_dom"/>
</dbReference>
<dbReference type="GO" id="GO:0006281">
    <property type="term" value="P:DNA repair"/>
    <property type="evidence" value="ECO:0007669"/>
    <property type="project" value="UniProtKB-ARBA"/>
</dbReference>
<gene>
    <name evidence="3" type="ORF">MEUPH1_LOCUS11710</name>
</gene>
<accession>A0AAV0WJ94</accession>
<dbReference type="EMBL" id="CARXXK010000002">
    <property type="protein sequence ID" value="CAI6355908.1"/>
    <property type="molecule type" value="Genomic_DNA"/>
</dbReference>
<dbReference type="PANTHER" id="PTHR46609">
    <property type="entry name" value="EXONUCLEASE, PHAGE-TYPE/RECB, C-TERMINAL DOMAIN-CONTAINING PROTEIN"/>
    <property type="match status" value="1"/>
</dbReference>
<dbReference type="Pfam" id="PF09588">
    <property type="entry name" value="YqaJ"/>
    <property type="match status" value="1"/>
</dbReference>
<comment type="caution">
    <text evidence="3">The sequence shown here is derived from an EMBL/GenBank/DDBJ whole genome shotgun (WGS) entry which is preliminary data.</text>
</comment>
<evidence type="ECO:0000313" key="4">
    <source>
        <dbReference type="Proteomes" id="UP001160148"/>
    </source>
</evidence>
<dbReference type="InterPro" id="IPR019080">
    <property type="entry name" value="YqaJ_viral_recombinase"/>
</dbReference>
<name>A0AAV0WJ94_9HEMI</name>
<feature type="domain" description="YqaJ viral recombinase" evidence="1">
    <location>
        <begin position="556"/>
        <end position="655"/>
    </location>
</feature>
<evidence type="ECO:0000259" key="2">
    <source>
        <dbReference type="Pfam" id="PF20700"/>
    </source>
</evidence>
<dbReference type="PANTHER" id="PTHR46609:SF8">
    <property type="entry name" value="YQAJ VIRAL RECOMBINASE DOMAIN-CONTAINING PROTEIN"/>
    <property type="match status" value="1"/>
</dbReference>
<protein>
    <recommendedName>
        <fullName evidence="5">YqaJ domain-containing protein</fullName>
    </recommendedName>
</protein>
<organism evidence="3 4">
    <name type="scientific">Macrosiphum euphorbiae</name>
    <name type="common">potato aphid</name>
    <dbReference type="NCBI Taxonomy" id="13131"/>
    <lineage>
        <taxon>Eukaryota</taxon>
        <taxon>Metazoa</taxon>
        <taxon>Ecdysozoa</taxon>
        <taxon>Arthropoda</taxon>
        <taxon>Hexapoda</taxon>
        <taxon>Insecta</taxon>
        <taxon>Pterygota</taxon>
        <taxon>Neoptera</taxon>
        <taxon>Paraneoptera</taxon>
        <taxon>Hemiptera</taxon>
        <taxon>Sternorrhyncha</taxon>
        <taxon>Aphidomorpha</taxon>
        <taxon>Aphidoidea</taxon>
        <taxon>Aphididae</taxon>
        <taxon>Macrosiphini</taxon>
        <taxon>Macrosiphum</taxon>
    </lineage>
</organism>
<dbReference type="InterPro" id="IPR011604">
    <property type="entry name" value="PDDEXK-like_dom_sf"/>
</dbReference>
<evidence type="ECO:0000313" key="3">
    <source>
        <dbReference type="EMBL" id="CAI6355908.1"/>
    </source>
</evidence>
<dbReference type="AlphaFoldDB" id="A0AAV0WJ94"/>
<dbReference type="SUPFAM" id="SSF52980">
    <property type="entry name" value="Restriction endonuclease-like"/>
    <property type="match status" value="1"/>
</dbReference>
<dbReference type="Proteomes" id="UP001160148">
    <property type="component" value="Unassembled WGS sequence"/>
</dbReference>
<evidence type="ECO:0000259" key="1">
    <source>
        <dbReference type="Pfam" id="PF09588"/>
    </source>
</evidence>
<dbReference type="InterPro" id="IPR011335">
    <property type="entry name" value="Restrct_endonuc-II-like"/>
</dbReference>
<dbReference type="Gene3D" id="3.90.320.10">
    <property type="match status" value="1"/>
</dbReference>
<proteinExistence type="predicted"/>
<sequence length="737" mass="84070">MPEITIPDMGTSAFFPVSNSTPVSTNTDKQMHFEISEPCSDNFIDHNLLVESTNDEESVVLERLEGRRIVDINHLFEQIKKIRHEPFNCSFVDMVFISETRKGYMSVFTFKCKMCNIISKITSEMLNNTAPYLPINKAIVNGSLAIGIGQTQLAELSASIELPFISSTSYISHLSTVSSSVQDTAIDEITKAGKEEREIAIKNGNVDENGIPMCTVIADGQWPKRSYKTKYNSFSGAATIIGFNTKKVLFVGVRNSYCSVCQRATNRKTEPPVHVCFLNWKKPSTAMEADSILEGFSNSLNMHGLKYNKLIGDGDSSVTNKLNEVMPYGPEFKIQKIECRNHLLRNYGMKMSALSKKIEYPAIIRKFITTNILRFRSDITKAIEHHLNENSPLQQKIRDLRKDITNSPYHRLGQHDNCANYFCTGPKVGERNFVPEAIETGIMAEIRKIVYRLAANTESLIENTDNNPCEQFNSLINKHIGGKRINFTQGNNYKTRVEAAVVTLIIIYVLYKKQLFPKVQENSVINIQLILLELGIIPTIEDENFLVLELYEQNPKIEPLARSSFEALLQVSVQLCGLFIDREYPYLAASPDGLVGEHFVLEIKCPYAAKDTISAIEAMEKKLLPYCSVKEGKIVLKKDHAYYFQVIGQLRITQRNLCYFVIYTKNWMNVEEIHFDISFWEMKMVKKLQSFYLDCLLPEIIDPLYGKRLLITDIREPLHILNAQHLQRQIKKKNVKR</sequence>